<dbReference type="Pfam" id="PF03025">
    <property type="entry name" value="Papilloma_E5"/>
    <property type="match status" value="1"/>
</dbReference>
<keyword evidence="1" id="KW-0244">Early protein</keyword>
<keyword evidence="2" id="KW-1133">Transmembrane helix</keyword>
<evidence type="ECO:0000313" key="3">
    <source>
        <dbReference type="EMBL" id="ABP99821.1"/>
    </source>
</evidence>
<evidence type="ECO:0000313" key="4">
    <source>
        <dbReference type="EMBL" id="ABP99829.1"/>
    </source>
</evidence>
<dbReference type="EMBL" id="EF202158">
    <property type="protein sequence ID" value="ABP99829.1"/>
    <property type="molecule type" value="Genomic_DNA"/>
</dbReference>
<evidence type="ECO:0000256" key="2">
    <source>
        <dbReference type="SAM" id="Phobius"/>
    </source>
</evidence>
<evidence type="ECO:0000313" key="6">
    <source>
        <dbReference type="EMBL" id="ABP99845.1"/>
    </source>
</evidence>
<keyword evidence="2" id="KW-0472">Membrane</keyword>
<organism evidence="3 9">
    <name type="scientific">Human papillomavirus 45</name>
    <dbReference type="NCBI Taxonomy" id="10593"/>
    <lineage>
        <taxon>Viruses</taxon>
        <taxon>Monodnaviria</taxon>
        <taxon>Shotokuvirae</taxon>
        <taxon>Cossaviricota</taxon>
        <taxon>Papovaviricetes</taxon>
        <taxon>Zurhausenvirales</taxon>
        <taxon>Papillomaviridae</taxon>
        <taxon>Firstpapillomavirinae</taxon>
        <taxon>Alphapapillomavirus</taxon>
        <taxon>Alphapapillomavirus 7</taxon>
    </lineage>
</organism>
<dbReference type="Proteomes" id="UP000124968">
    <property type="component" value="Genome"/>
</dbReference>
<proteinExistence type="predicted"/>
<evidence type="ECO:0000313" key="8">
    <source>
        <dbReference type="Proteomes" id="UP000132973"/>
    </source>
</evidence>
<dbReference type="Proteomes" id="UP000161905">
    <property type="component" value="Genome"/>
</dbReference>
<dbReference type="EMBL" id="EF202157">
    <property type="protein sequence ID" value="ABP99821.1"/>
    <property type="molecule type" value="Genomic_DNA"/>
</dbReference>
<name>A9XFM7_HPV45</name>
<dbReference type="Proteomes" id="UP000132973">
    <property type="component" value="Genome"/>
</dbReference>
<evidence type="ECO:0000313" key="7">
    <source>
        <dbReference type="Proteomes" id="UP000124968"/>
    </source>
</evidence>
<evidence type="ECO:0000256" key="1">
    <source>
        <dbReference type="ARBA" id="ARBA00022518"/>
    </source>
</evidence>
<evidence type="ECO:0000313" key="5">
    <source>
        <dbReference type="EMBL" id="ABP99837.1"/>
    </source>
</evidence>
<protein>
    <submittedName>
        <fullName evidence="3">E5</fullName>
    </submittedName>
</protein>
<dbReference type="InterPro" id="IPR004270">
    <property type="entry name" value="Papilloma_E5_alpha"/>
</dbReference>
<accession>A9XFM7</accession>
<dbReference type="EMBL" id="EF202160">
    <property type="protein sequence ID" value="ABP99845.1"/>
    <property type="molecule type" value="Genomic_DNA"/>
</dbReference>
<dbReference type="EMBL" id="EF202159">
    <property type="protein sequence ID" value="ABP99837.1"/>
    <property type="molecule type" value="Genomic_DNA"/>
</dbReference>
<dbReference type="Proteomes" id="UP000163554">
    <property type="component" value="Genome"/>
</dbReference>
<keyword evidence="2" id="KW-0812">Transmembrane</keyword>
<feature type="transmembrane region" description="Helical" evidence="2">
    <location>
        <begin position="35"/>
        <end position="59"/>
    </location>
</feature>
<sequence>MLSLVFLVCFSVCLYVCCNVPLVQSVYVCAFAWLLVFLFIVVITSPLTAFAVYICCYLLPMFVLHMHALHTLQ</sequence>
<organismHost>
    <name type="scientific">Homo sapiens</name>
    <name type="common">Human</name>
    <dbReference type="NCBI Taxonomy" id="9606"/>
</organismHost>
<reference evidence="7 8" key="1">
    <citation type="journal article" date="2009" name="J. Virol.">
        <title>Evolutionary dynamics of variant genomes of human papillomavirus types 18, 45, and 97.</title>
        <authorList>
            <person name="Chen Z."/>
            <person name="DeSalle R."/>
            <person name="Schiffman M."/>
            <person name="Herrero R."/>
            <person name="Burk R.D."/>
        </authorList>
    </citation>
    <scope>NUCLEOTIDE SEQUENCE [LARGE SCALE GENOMIC DNA]</scope>
    <source>
        <strain evidence="3">Qv27565</strain>
        <strain evidence="6">Qv30004</strain>
        <strain evidence="4">Qv33330</strain>
        <strain evidence="5">Qv34178</strain>
    </source>
</reference>
<evidence type="ECO:0000313" key="9">
    <source>
        <dbReference type="Proteomes" id="UP000161905"/>
    </source>
</evidence>